<dbReference type="OrthoDB" id="9801472at2"/>
<keyword evidence="3" id="KW-0342">GTP-binding</keyword>
<dbReference type="SUPFAM" id="SSF54980">
    <property type="entry name" value="EF-G C-terminal domain-like"/>
    <property type="match status" value="2"/>
</dbReference>
<dbReference type="Gene3D" id="3.40.50.300">
    <property type="entry name" value="P-loop containing nucleotide triphosphate hydrolases"/>
    <property type="match status" value="1"/>
</dbReference>
<dbReference type="NCBIfam" id="TIGR00231">
    <property type="entry name" value="small_GTP"/>
    <property type="match status" value="1"/>
</dbReference>
<dbReference type="InterPro" id="IPR031157">
    <property type="entry name" value="G_TR_CS"/>
</dbReference>
<reference evidence="6 9" key="2">
    <citation type="submission" date="2020-07" db="EMBL/GenBank/DDBJ databases">
        <title>Sequencing the genomes of 1000 actinobacteria strains.</title>
        <authorList>
            <person name="Klenk H.-P."/>
        </authorList>
    </citation>
    <scope>NUCLEOTIDE SEQUENCE [LARGE SCALE GENOMIC DNA]</scope>
    <source>
        <strain evidence="6 9">DSM 45117</strain>
    </source>
</reference>
<organism evidence="7 8">
    <name type="scientific">Actinopolymorpha cephalotaxi</name>
    <dbReference type="NCBI Taxonomy" id="504797"/>
    <lineage>
        <taxon>Bacteria</taxon>
        <taxon>Bacillati</taxon>
        <taxon>Actinomycetota</taxon>
        <taxon>Actinomycetes</taxon>
        <taxon>Propionibacteriales</taxon>
        <taxon>Actinopolymorphaceae</taxon>
        <taxon>Actinopolymorpha</taxon>
    </lineage>
</organism>
<dbReference type="Pfam" id="PF00679">
    <property type="entry name" value="EFG_C"/>
    <property type="match status" value="1"/>
</dbReference>
<dbReference type="InterPro" id="IPR027417">
    <property type="entry name" value="P-loop_NTPase"/>
</dbReference>
<feature type="domain" description="Tr-type G" evidence="5">
    <location>
        <begin position="1"/>
        <end position="256"/>
    </location>
</feature>
<dbReference type="CDD" id="cd04168">
    <property type="entry name" value="TetM_like"/>
    <property type="match status" value="1"/>
</dbReference>
<keyword evidence="2" id="KW-0648">Protein biosynthesis</keyword>
<keyword evidence="9" id="KW-1185">Reference proteome</keyword>
<evidence type="ECO:0000259" key="5">
    <source>
        <dbReference type="PROSITE" id="PS51722"/>
    </source>
</evidence>
<dbReference type="FunFam" id="3.40.50.300:FF:002549">
    <property type="entry name" value="Tetracycline resistance protein, GTP-binding elongation family"/>
    <property type="match status" value="1"/>
</dbReference>
<evidence type="ECO:0000313" key="9">
    <source>
        <dbReference type="Proteomes" id="UP000533017"/>
    </source>
</evidence>
<dbReference type="STRING" id="504797.SAMN05421678_109224"/>
<dbReference type="Proteomes" id="UP000199052">
    <property type="component" value="Unassembled WGS sequence"/>
</dbReference>
<dbReference type="Gene3D" id="3.30.230.10">
    <property type="match status" value="1"/>
</dbReference>
<dbReference type="InterPro" id="IPR000795">
    <property type="entry name" value="T_Tr_GTP-bd_dom"/>
</dbReference>
<keyword evidence="1" id="KW-0547">Nucleotide-binding</keyword>
<protein>
    <submittedName>
        <fullName evidence="7">Ribosomal protection tetracycline resistance protein</fullName>
    </submittedName>
</protein>
<name>A0A1I2VKX2_9ACTN</name>
<dbReference type="EMBL" id="JACBZA010000001">
    <property type="protein sequence ID" value="NYH83282.1"/>
    <property type="molecule type" value="Genomic_DNA"/>
</dbReference>
<dbReference type="RefSeq" id="WP_092884428.1">
    <property type="nucleotide sequence ID" value="NZ_FOOI01000009.1"/>
</dbReference>
<dbReference type="PRINTS" id="PR01037">
    <property type="entry name" value="TCRTETOQM"/>
</dbReference>
<accession>A0A1I2VKX2</accession>
<dbReference type="GO" id="GO:0005525">
    <property type="term" value="F:GTP binding"/>
    <property type="evidence" value="ECO:0007669"/>
    <property type="project" value="UniProtKB-KW"/>
</dbReference>
<dbReference type="Pfam" id="PF03764">
    <property type="entry name" value="EFG_IV"/>
    <property type="match status" value="1"/>
</dbReference>
<dbReference type="PANTHER" id="PTHR43261:SF1">
    <property type="entry name" value="RIBOSOME-RELEASING FACTOR 2, MITOCHONDRIAL"/>
    <property type="match status" value="1"/>
</dbReference>
<evidence type="ECO:0000256" key="3">
    <source>
        <dbReference type="ARBA" id="ARBA00023134"/>
    </source>
</evidence>
<dbReference type="PRINTS" id="PR00315">
    <property type="entry name" value="ELONGATNFCT"/>
</dbReference>
<dbReference type="InterPro" id="IPR005517">
    <property type="entry name" value="Transl_elong_EFG/EF2_IV"/>
</dbReference>
<dbReference type="Gene3D" id="2.40.30.10">
    <property type="entry name" value="Translation factors"/>
    <property type="match status" value="1"/>
</dbReference>
<gene>
    <name evidence="6" type="ORF">FHR37_002133</name>
    <name evidence="7" type="ORF">SAMN05421678_109224</name>
</gene>
<dbReference type="SMART" id="SM00889">
    <property type="entry name" value="EFG_IV"/>
    <property type="match status" value="1"/>
</dbReference>
<dbReference type="SUPFAM" id="SSF54211">
    <property type="entry name" value="Ribosomal protein S5 domain 2-like"/>
    <property type="match status" value="1"/>
</dbReference>
<evidence type="ECO:0000313" key="8">
    <source>
        <dbReference type="Proteomes" id="UP000199052"/>
    </source>
</evidence>
<evidence type="ECO:0000256" key="2">
    <source>
        <dbReference type="ARBA" id="ARBA00022917"/>
    </source>
</evidence>
<dbReference type="InterPro" id="IPR035647">
    <property type="entry name" value="EFG_III/V"/>
</dbReference>
<dbReference type="Gene3D" id="3.30.70.870">
    <property type="entry name" value="Elongation Factor G (Translational Gtpase), domain 3"/>
    <property type="match status" value="1"/>
</dbReference>
<evidence type="ECO:0000256" key="1">
    <source>
        <dbReference type="ARBA" id="ARBA00022741"/>
    </source>
</evidence>
<dbReference type="InterPro" id="IPR041095">
    <property type="entry name" value="EFG_II"/>
</dbReference>
<dbReference type="InterPro" id="IPR005225">
    <property type="entry name" value="Small_GTP-bd"/>
</dbReference>
<dbReference type="InterPro" id="IPR020568">
    <property type="entry name" value="Ribosomal_Su5_D2-typ_SF"/>
</dbReference>
<dbReference type="PROSITE" id="PS00301">
    <property type="entry name" value="G_TR_1"/>
    <property type="match status" value="1"/>
</dbReference>
<evidence type="ECO:0000256" key="4">
    <source>
        <dbReference type="SAM" id="MobiDB-lite"/>
    </source>
</evidence>
<dbReference type="InterPro" id="IPR009000">
    <property type="entry name" value="Transl_B-barrel_sf"/>
</dbReference>
<feature type="compositionally biased region" description="Basic and acidic residues" evidence="4">
    <location>
        <begin position="658"/>
        <end position="676"/>
    </location>
</feature>
<reference evidence="7 8" key="1">
    <citation type="submission" date="2016-10" db="EMBL/GenBank/DDBJ databases">
        <authorList>
            <person name="de Groot N.N."/>
        </authorList>
    </citation>
    <scope>NUCLEOTIDE SEQUENCE [LARGE SCALE GENOMIC DNA]</scope>
    <source>
        <strain evidence="7 8">CPCC 202808</strain>
    </source>
</reference>
<dbReference type="GO" id="GO:0032790">
    <property type="term" value="P:ribosome disassembly"/>
    <property type="evidence" value="ECO:0007669"/>
    <property type="project" value="TreeGrafter"/>
</dbReference>
<dbReference type="Proteomes" id="UP000533017">
    <property type="component" value="Unassembled WGS sequence"/>
</dbReference>
<dbReference type="PANTHER" id="PTHR43261">
    <property type="entry name" value="TRANSLATION ELONGATION FACTOR G-RELATED"/>
    <property type="match status" value="1"/>
</dbReference>
<dbReference type="PROSITE" id="PS51722">
    <property type="entry name" value="G_TR_2"/>
    <property type="match status" value="1"/>
</dbReference>
<proteinExistence type="predicted"/>
<evidence type="ECO:0000313" key="7">
    <source>
        <dbReference type="EMBL" id="SFG89780.1"/>
    </source>
</evidence>
<dbReference type="GO" id="GO:0003924">
    <property type="term" value="F:GTPase activity"/>
    <property type="evidence" value="ECO:0007669"/>
    <property type="project" value="InterPro"/>
</dbReference>
<dbReference type="SUPFAM" id="SSF50447">
    <property type="entry name" value="Translation proteins"/>
    <property type="match status" value="1"/>
</dbReference>
<dbReference type="InterPro" id="IPR000640">
    <property type="entry name" value="EFG_V-like"/>
</dbReference>
<dbReference type="InterPro" id="IPR014721">
    <property type="entry name" value="Ribsml_uS5_D2-typ_fold_subgr"/>
</dbReference>
<dbReference type="Pfam" id="PF00009">
    <property type="entry name" value="GTP_EFTU"/>
    <property type="match status" value="1"/>
</dbReference>
<dbReference type="Pfam" id="PF14492">
    <property type="entry name" value="EFG_III"/>
    <property type="match status" value="1"/>
</dbReference>
<dbReference type="SUPFAM" id="SSF52540">
    <property type="entry name" value="P-loop containing nucleoside triphosphate hydrolases"/>
    <property type="match status" value="1"/>
</dbReference>
<dbReference type="GO" id="GO:0006412">
    <property type="term" value="P:translation"/>
    <property type="evidence" value="ECO:0007669"/>
    <property type="project" value="UniProtKB-KW"/>
</dbReference>
<feature type="region of interest" description="Disordered" evidence="4">
    <location>
        <begin position="646"/>
        <end position="676"/>
    </location>
</feature>
<dbReference type="EMBL" id="FOOI01000009">
    <property type="protein sequence ID" value="SFG89780.1"/>
    <property type="molecule type" value="Genomic_DNA"/>
</dbReference>
<dbReference type="CDD" id="cd16258">
    <property type="entry name" value="Tet_III"/>
    <property type="match status" value="1"/>
</dbReference>
<evidence type="ECO:0000313" key="6">
    <source>
        <dbReference type="EMBL" id="NYH83282.1"/>
    </source>
</evidence>
<dbReference type="AlphaFoldDB" id="A0A1I2VKX2"/>
<sequence length="676" mass="71620">MKLINLGILAHVDAGKTSLTERLLHAAGVIDEIGSVDAGNTQTDSLDLERRRGITIKSAVVSFVLDGVTVNLIDTPGHPDFIAEVERVLNVLDGAVLVVSAVEGVQAQTRVLMRTLRRLRIPTLLFVNKLDRRGADAERVYAEIAEKLTPAVVPMGRAYDQGTPHAGFLPYGPDDGAFATAAAEVLADADDGFLAAYVDGDGDVLTDGRLRHELATRTARARVHPVFAGSAITGAGIAALVSGIRDLLPTAGGDPDAPASGSVFKVDRGPGGEKIAYVRMFDGAVHLRDQVPVVRPGGSGGATGGVDGGVDGGGSKVTGIRVFDQGAAPVRPVVRAGQIGRLTGLADVRIGDTVGVPRPGGAAHHFAPPTLETVVVPVRRSDKGALHLALTQLAEQDPLINLRQDDVRQEIYVSLYGEVQKEVVATTLAEEYGIEVEFARTSVICVERPIGKGAAYDLIGTDANPYFATVGLRVEPARPGDGVSFGLDVELGSMPPAFFTAVEETVKETLRQGLSGWEVGDIAVFMTHSGYYARQSHSHGTFDKSMSSTAGDFRYLTPLVLMAALRQAGTVVCEPAHRFHLECPADTLAAVVPALVRLGGVPDSQQPKGSGAVVEGEIPAARVHELQQQLPGLTRGEGMLDSTFERYQPVRGPAPTRPRTDHNPLDRREYLRVVKR</sequence>